<name>A0A198A9K6_9BACL</name>
<gene>
    <name evidence="1" type="ORF">A8708_27610</name>
</gene>
<evidence type="ECO:0000313" key="2">
    <source>
        <dbReference type="Proteomes" id="UP000078454"/>
    </source>
</evidence>
<dbReference type="RefSeq" id="WP_068664726.1">
    <property type="nucleotide sequence ID" value="NZ_LYPB01000069.1"/>
</dbReference>
<dbReference type="Proteomes" id="UP000078454">
    <property type="component" value="Unassembled WGS sequence"/>
</dbReference>
<organism evidence="1 2">
    <name type="scientific">Paenibacillus oryzisoli</name>
    <dbReference type="NCBI Taxonomy" id="1850517"/>
    <lineage>
        <taxon>Bacteria</taxon>
        <taxon>Bacillati</taxon>
        <taxon>Bacillota</taxon>
        <taxon>Bacilli</taxon>
        <taxon>Bacillales</taxon>
        <taxon>Paenibacillaceae</taxon>
        <taxon>Paenibacillus</taxon>
    </lineage>
</organism>
<protein>
    <recommendedName>
        <fullName evidence="3">Heparinase</fullName>
    </recommendedName>
</protein>
<sequence>MNLKGRVGLSQDVLIEQAFQERCLLLQEEILHNPIPAWDYARRIMYDAITRLGRQIEIETALSHIETVNDAPGHDAMFFRHANIDAWLRYGHMYSEDLRNKVKANMLHESHFQMDTGTENHKLMNAVAGYLTAQSWPDWPDANDVKERCSRYLDMYFNRVCRFGQGEFDSTTYSVFYLNTLASLYDFAEDRDWRERSASMMDWYLANTAGEWLDGLYVGAHSRDYHPIHTFNYAPAGTVAAWLYFGGKQPNLRTGEPHYSIMNTLTSYRVPDIIVRIAQSRKQALVHVETHDLTLNTEPSHDRHHTTMLTGGSDGFKGHGYISRVGVRKYTYMTSQYALGSMADGKQGDVVWSGQLRRWSLDWLSEQPAGVLFFTHPFPDFGNPEDSYVSNWGGSSPYEQVVQYKGALIALYNIPKGEHYTYGPRKPFPSDRDPYIDGFISGTAILKLEEHESGWLFCHCGSVLAAVRIMRPYRWLDENDGHRRLRSEGLQNAVLIQTASPSDYHVDEDKSAKDQCQLEKVLARFRDAMLKHASYDASLLEQSTPTLSFCTLSGEVLRIAYNGERSVNGIPIDYNSWPLISNCYMYSALNSGKLTLRHGGQTLKVDYSEGSYAVANQEPHMADDIPVEGRWEESNGNQ</sequence>
<dbReference type="OrthoDB" id="2632840at2"/>
<comment type="caution">
    <text evidence="1">The sequence shown here is derived from an EMBL/GenBank/DDBJ whole genome shotgun (WGS) entry which is preliminary data.</text>
</comment>
<proteinExistence type="predicted"/>
<evidence type="ECO:0008006" key="3">
    <source>
        <dbReference type="Google" id="ProtNLM"/>
    </source>
</evidence>
<keyword evidence="2" id="KW-1185">Reference proteome</keyword>
<dbReference type="AlphaFoldDB" id="A0A198A9K6"/>
<evidence type="ECO:0000313" key="1">
    <source>
        <dbReference type="EMBL" id="OAS17795.1"/>
    </source>
</evidence>
<reference evidence="1 2" key="1">
    <citation type="submission" date="2016-05" db="EMBL/GenBank/DDBJ databases">
        <title>Paenibacillus sp. 1ZS3-15 nov., isolated from the rhizosphere soil.</title>
        <authorList>
            <person name="Zhang X.X."/>
            <person name="Zhang J."/>
        </authorList>
    </citation>
    <scope>NUCLEOTIDE SEQUENCE [LARGE SCALE GENOMIC DNA]</scope>
    <source>
        <strain evidence="1 2">1ZS3-15</strain>
    </source>
</reference>
<dbReference type="EMBL" id="LYPB01000069">
    <property type="protein sequence ID" value="OAS17795.1"/>
    <property type="molecule type" value="Genomic_DNA"/>
</dbReference>
<accession>A0A198A9K6</accession>
<dbReference type="STRING" id="1850517.A8708_27610"/>